<comment type="pathway">
    <text evidence="2">Cell wall biogenesis; lipoteichoic acid biosynthesis.</text>
</comment>
<sequence length="558" mass="64105">MLIYQNMSWIIAVFIPVIILLIFQKNISFEKKSWRFRSLLIGAAIAFHLLGIGAILASGQERQSAHDLYFNNSNSVLSMERLGLVTSMRIDLQRQLTGWSPSLEVTDVFVSMPVATQEEPILDRKIVRHREEETISDIQPLMEEEIQYHAIDTNFESLIDGEDREEIIEMHQYFDSVPPTAHNDFTGIFEGFNLILITAEALAPYAIHEEVTPTLHKLANEGYQFTNFYTPLWEVSTSDGEYVAMTGLIPKSGTWSFQQSSNIDLPFVMGNQLNDIEYKTMAYHNHTYDYYYRDISHPNLGYHYKGIGNGLVIEEAWPRSDLEMFEVTIPEYMEDEPFHAYYMTVSGHLQYNFGGNQMAMKNRKYVEDLPISTQGKAYLATQIELDLALEHLLEKLEGAGVAEKTVIAISADHYPYGLDNDVISEFIGHPVDETFELHQAPFILYHKGIDSITIDKPSSSLDILPTLLNLFGLEYDSRLLMGRDIFSNEDPLVIFQDKSFITDKGKYNAITQEFIPNDSDIDVDSDYIDWISAIIDSKFYYSRQILDNDYYRIITEKE</sequence>
<evidence type="ECO:0000256" key="3">
    <source>
        <dbReference type="ARBA" id="ARBA00022475"/>
    </source>
</evidence>
<protein>
    <submittedName>
        <fullName evidence="9">LTA synthase family protein</fullName>
    </submittedName>
</protein>
<evidence type="ECO:0000313" key="10">
    <source>
        <dbReference type="Proteomes" id="UP000790580"/>
    </source>
</evidence>
<comment type="subcellular location">
    <subcellularLocation>
        <location evidence="1">Cell membrane</location>
        <topology evidence="1">Multi-pass membrane protein</topology>
    </subcellularLocation>
</comment>
<evidence type="ECO:0000313" key="9">
    <source>
        <dbReference type="EMBL" id="MBU9722609.1"/>
    </source>
</evidence>
<feature type="domain" description="Sulfatase N-terminal" evidence="8">
    <location>
        <begin position="208"/>
        <end position="472"/>
    </location>
</feature>
<dbReference type="PANTHER" id="PTHR47371">
    <property type="entry name" value="LIPOTEICHOIC ACID SYNTHASE"/>
    <property type="match status" value="1"/>
</dbReference>
<evidence type="ECO:0000256" key="2">
    <source>
        <dbReference type="ARBA" id="ARBA00004936"/>
    </source>
</evidence>
<keyword evidence="5 7" id="KW-1133">Transmembrane helix</keyword>
<keyword evidence="10" id="KW-1185">Reference proteome</keyword>
<reference evidence="9 10" key="1">
    <citation type="submission" date="2021-06" db="EMBL/GenBank/DDBJ databases">
        <title>Bacillus sp. RD4P76, an endophyte from a halophyte.</title>
        <authorList>
            <person name="Sun J.-Q."/>
        </authorList>
    </citation>
    <scope>NUCLEOTIDE SEQUENCE [LARGE SCALE GENOMIC DNA]</scope>
    <source>
        <strain evidence="9 10">JCM 17098</strain>
    </source>
</reference>
<comment type="caution">
    <text evidence="9">The sequence shown here is derived from an EMBL/GenBank/DDBJ whole genome shotgun (WGS) entry which is preliminary data.</text>
</comment>
<dbReference type="Proteomes" id="UP000790580">
    <property type="component" value="Unassembled WGS sequence"/>
</dbReference>
<gene>
    <name evidence="9" type="ORF">KS407_14325</name>
</gene>
<dbReference type="SUPFAM" id="SSF53649">
    <property type="entry name" value="Alkaline phosphatase-like"/>
    <property type="match status" value="1"/>
</dbReference>
<evidence type="ECO:0000256" key="5">
    <source>
        <dbReference type="ARBA" id="ARBA00022989"/>
    </source>
</evidence>
<keyword evidence="6 7" id="KW-0472">Membrane</keyword>
<dbReference type="InterPro" id="IPR017850">
    <property type="entry name" value="Alkaline_phosphatase_core_sf"/>
</dbReference>
<dbReference type="Gene3D" id="3.30.1120.170">
    <property type="match status" value="1"/>
</dbReference>
<dbReference type="PANTHER" id="PTHR47371:SF3">
    <property type="entry name" value="PHOSPHOGLYCEROL TRANSFERASE I"/>
    <property type="match status" value="1"/>
</dbReference>
<dbReference type="Gene3D" id="3.40.720.10">
    <property type="entry name" value="Alkaline Phosphatase, subunit A"/>
    <property type="match status" value="1"/>
</dbReference>
<evidence type="ECO:0000256" key="1">
    <source>
        <dbReference type="ARBA" id="ARBA00004651"/>
    </source>
</evidence>
<evidence type="ECO:0000259" key="8">
    <source>
        <dbReference type="Pfam" id="PF00884"/>
    </source>
</evidence>
<proteinExistence type="predicted"/>
<evidence type="ECO:0000256" key="7">
    <source>
        <dbReference type="SAM" id="Phobius"/>
    </source>
</evidence>
<dbReference type="Pfam" id="PF00884">
    <property type="entry name" value="Sulfatase"/>
    <property type="match status" value="1"/>
</dbReference>
<feature type="transmembrane region" description="Helical" evidence="7">
    <location>
        <begin position="36"/>
        <end position="57"/>
    </location>
</feature>
<dbReference type="InterPro" id="IPR000917">
    <property type="entry name" value="Sulfatase_N"/>
</dbReference>
<accession>A0ABS6JY80</accession>
<dbReference type="CDD" id="cd16015">
    <property type="entry name" value="LTA_synthase"/>
    <property type="match status" value="1"/>
</dbReference>
<dbReference type="RefSeq" id="WP_176371305.1">
    <property type="nucleotide sequence ID" value="NZ_JAHQCR010000054.1"/>
</dbReference>
<dbReference type="InterPro" id="IPR050448">
    <property type="entry name" value="OpgB/LTA_synthase_biosynth"/>
</dbReference>
<feature type="transmembrane region" description="Helical" evidence="7">
    <location>
        <begin position="6"/>
        <end position="24"/>
    </location>
</feature>
<keyword evidence="4 7" id="KW-0812">Transmembrane</keyword>
<evidence type="ECO:0000256" key="6">
    <source>
        <dbReference type="ARBA" id="ARBA00023136"/>
    </source>
</evidence>
<keyword evidence="3" id="KW-1003">Cell membrane</keyword>
<dbReference type="EMBL" id="JAHQCR010000054">
    <property type="protein sequence ID" value="MBU9722609.1"/>
    <property type="molecule type" value="Genomic_DNA"/>
</dbReference>
<evidence type="ECO:0000256" key="4">
    <source>
        <dbReference type="ARBA" id="ARBA00022692"/>
    </source>
</evidence>
<organism evidence="9 10">
    <name type="scientific">Evansella alkalicola</name>
    <dbReference type="NCBI Taxonomy" id="745819"/>
    <lineage>
        <taxon>Bacteria</taxon>
        <taxon>Bacillati</taxon>
        <taxon>Bacillota</taxon>
        <taxon>Bacilli</taxon>
        <taxon>Bacillales</taxon>
        <taxon>Bacillaceae</taxon>
        <taxon>Evansella</taxon>
    </lineage>
</organism>
<name>A0ABS6JY80_9BACI</name>